<accession>A0A2I0W865</accession>
<evidence type="ECO:0000313" key="2">
    <source>
        <dbReference type="EMBL" id="PKU71830.1"/>
    </source>
</evidence>
<sequence>MKVSDFLRLADDDYYDTVRKSRRRKRSNLGGPSPQSESQGFRSLLLQWLQNPKLSAGDEGDGAGKGTKLGRRISFPRSCCLEDEKVKEKEERDDVGAAMKDSLGGHGERKLEALSFKLGLGAALIFFLAKSATEFIKMTELRSEMEILLKYVKGEIQRNAVASMLAESKLDTLPTSNYWEILSSNKPLWLLDETESCNTLSNLHIYLDDRMCLKGNEMEQELQVELKSLQLNLEGQDLSVHPYQRRKEAGSQSCENLNGTHKVNRPKEAESNKHCGVCPRELERRLYELLEARKQEWIEELETDIKCRERKFHEKDTEICWWGETLQGWSQSIEKTSFICSSKRDAVESASSLRTCI</sequence>
<evidence type="ECO:0000313" key="3">
    <source>
        <dbReference type="Proteomes" id="UP000233837"/>
    </source>
</evidence>
<proteinExistence type="predicted"/>
<dbReference type="AlphaFoldDB" id="A0A2I0W865"/>
<name>A0A2I0W865_9ASPA</name>
<dbReference type="PANTHER" id="PTHR33476:SF22">
    <property type="entry name" value="PROTEIN POLAR LOCALIZATION DURING ASYMMETRIC DIVISION AND REDISTRIBUTION"/>
    <property type="match status" value="1"/>
</dbReference>
<dbReference type="GO" id="GO:0008356">
    <property type="term" value="P:asymmetric cell division"/>
    <property type="evidence" value="ECO:0007669"/>
    <property type="project" value="InterPro"/>
</dbReference>
<organism evidence="2 3">
    <name type="scientific">Dendrobium catenatum</name>
    <dbReference type="NCBI Taxonomy" id="906689"/>
    <lineage>
        <taxon>Eukaryota</taxon>
        <taxon>Viridiplantae</taxon>
        <taxon>Streptophyta</taxon>
        <taxon>Embryophyta</taxon>
        <taxon>Tracheophyta</taxon>
        <taxon>Spermatophyta</taxon>
        <taxon>Magnoliopsida</taxon>
        <taxon>Liliopsida</taxon>
        <taxon>Asparagales</taxon>
        <taxon>Orchidaceae</taxon>
        <taxon>Epidendroideae</taxon>
        <taxon>Malaxideae</taxon>
        <taxon>Dendrobiinae</taxon>
        <taxon>Dendrobium</taxon>
    </lineage>
</organism>
<dbReference type="Proteomes" id="UP000233837">
    <property type="component" value="Unassembled WGS sequence"/>
</dbReference>
<feature type="region of interest" description="Disordered" evidence="1">
    <location>
        <begin position="20"/>
        <end position="40"/>
    </location>
</feature>
<keyword evidence="3" id="KW-1185">Reference proteome</keyword>
<dbReference type="PANTHER" id="PTHR33476">
    <property type="entry name" value="EMB|CAB62613.1"/>
    <property type="match status" value="1"/>
</dbReference>
<gene>
    <name evidence="2" type="ORF">MA16_Dca008360</name>
</gene>
<reference evidence="2 3" key="1">
    <citation type="journal article" date="2016" name="Sci. Rep.">
        <title>The Dendrobium catenatum Lindl. genome sequence provides insights into polysaccharide synthase, floral development and adaptive evolution.</title>
        <authorList>
            <person name="Zhang G.Q."/>
            <person name="Xu Q."/>
            <person name="Bian C."/>
            <person name="Tsai W.C."/>
            <person name="Yeh C.M."/>
            <person name="Liu K.W."/>
            <person name="Yoshida K."/>
            <person name="Zhang L.S."/>
            <person name="Chang S.B."/>
            <person name="Chen F."/>
            <person name="Shi Y."/>
            <person name="Su Y.Y."/>
            <person name="Zhang Y.Q."/>
            <person name="Chen L.J."/>
            <person name="Yin Y."/>
            <person name="Lin M."/>
            <person name="Huang H."/>
            <person name="Deng H."/>
            <person name="Wang Z.W."/>
            <person name="Zhu S.L."/>
            <person name="Zhao X."/>
            <person name="Deng C."/>
            <person name="Niu S.C."/>
            <person name="Huang J."/>
            <person name="Wang M."/>
            <person name="Liu G.H."/>
            <person name="Yang H.J."/>
            <person name="Xiao X.J."/>
            <person name="Hsiao Y.Y."/>
            <person name="Wu W.L."/>
            <person name="Chen Y.Y."/>
            <person name="Mitsuda N."/>
            <person name="Ohme-Takagi M."/>
            <person name="Luo Y.B."/>
            <person name="Van de Peer Y."/>
            <person name="Liu Z.J."/>
        </authorList>
    </citation>
    <scope>NUCLEOTIDE SEQUENCE [LARGE SCALE GENOMIC DNA]</scope>
    <source>
        <tissue evidence="2">The whole plant</tissue>
    </source>
</reference>
<reference evidence="2 3" key="2">
    <citation type="journal article" date="2017" name="Nature">
        <title>The Apostasia genome and the evolution of orchids.</title>
        <authorList>
            <person name="Zhang G.Q."/>
            <person name="Liu K.W."/>
            <person name="Li Z."/>
            <person name="Lohaus R."/>
            <person name="Hsiao Y.Y."/>
            <person name="Niu S.C."/>
            <person name="Wang J.Y."/>
            <person name="Lin Y.C."/>
            <person name="Xu Q."/>
            <person name="Chen L.J."/>
            <person name="Yoshida K."/>
            <person name="Fujiwara S."/>
            <person name="Wang Z.W."/>
            <person name="Zhang Y.Q."/>
            <person name="Mitsuda N."/>
            <person name="Wang M."/>
            <person name="Liu G.H."/>
            <person name="Pecoraro L."/>
            <person name="Huang H.X."/>
            <person name="Xiao X.J."/>
            <person name="Lin M."/>
            <person name="Wu X.Y."/>
            <person name="Wu W.L."/>
            <person name="Chen Y.Y."/>
            <person name="Chang S.B."/>
            <person name="Sakamoto S."/>
            <person name="Ohme-Takagi M."/>
            <person name="Yagi M."/>
            <person name="Zeng S.J."/>
            <person name="Shen C.Y."/>
            <person name="Yeh C.M."/>
            <person name="Luo Y.B."/>
            <person name="Tsai W.C."/>
            <person name="Van de Peer Y."/>
            <person name="Liu Z.J."/>
        </authorList>
    </citation>
    <scope>NUCLEOTIDE SEQUENCE [LARGE SCALE GENOMIC DNA]</scope>
    <source>
        <tissue evidence="2">The whole plant</tissue>
    </source>
</reference>
<protein>
    <recommendedName>
        <fullName evidence="4">Protein POLAR LOCALIZATION DURING ASYMMETRIC DIVISION AND REDISTRIBUTION</fullName>
    </recommendedName>
</protein>
<evidence type="ECO:0000256" key="1">
    <source>
        <dbReference type="SAM" id="MobiDB-lite"/>
    </source>
</evidence>
<evidence type="ECO:0008006" key="4">
    <source>
        <dbReference type="Google" id="ProtNLM"/>
    </source>
</evidence>
<dbReference type="InterPro" id="IPR040348">
    <property type="entry name" value="POLAR-like"/>
</dbReference>
<dbReference type="EMBL" id="KZ502859">
    <property type="protein sequence ID" value="PKU71830.1"/>
    <property type="molecule type" value="Genomic_DNA"/>
</dbReference>